<reference evidence="2 3" key="1">
    <citation type="journal article" date="2019" name="Sci. Rep.">
        <title>Orb-weaving spider Araneus ventricosus genome elucidates the spidroin gene catalogue.</title>
        <authorList>
            <person name="Kono N."/>
            <person name="Nakamura H."/>
            <person name="Ohtoshi R."/>
            <person name="Moran D.A.P."/>
            <person name="Shinohara A."/>
            <person name="Yoshida Y."/>
            <person name="Fujiwara M."/>
            <person name="Mori M."/>
            <person name="Tomita M."/>
            <person name="Arakawa K."/>
        </authorList>
    </citation>
    <scope>NUCLEOTIDE SEQUENCE [LARGE SCALE GENOMIC DNA]</scope>
</reference>
<evidence type="ECO:0000313" key="2">
    <source>
        <dbReference type="EMBL" id="GBO19100.1"/>
    </source>
</evidence>
<keyword evidence="3" id="KW-1185">Reference proteome</keyword>
<protein>
    <submittedName>
        <fullName evidence="2">Uncharacterized protein</fullName>
    </submittedName>
</protein>
<name>A0A4Y2V5Z6_ARAVE</name>
<evidence type="ECO:0000313" key="3">
    <source>
        <dbReference type="Proteomes" id="UP000499080"/>
    </source>
</evidence>
<dbReference type="AlphaFoldDB" id="A0A4Y2V5Z6"/>
<accession>A0A4Y2V5Z6</accession>
<evidence type="ECO:0000256" key="1">
    <source>
        <dbReference type="SAM" id="MobiDB-lite"/>
    </source>
</evidence>
<feature type="region of interest" description="Disordered" evidence="1">
    <location>
        <begin position="51"/>
        <end position="87"/>
    </location>
</feature>
<feature type="compositionally biased region" description="Polar residues" evidence="1">
    <location>
        <begin position="51"/>
        <end position="70"/>
    </location>
</feature>
<comment type="caution">
    <text evidence="2">The sequence shown here is derived from an EMBL/GenBank/DDBJ whole genome shotgun (WGS) entry which is preliminary data.</text>
</comment>
<proteinExistence type="predicted"/>
<organism evidence="2 3">
    <name type="scientific">Araneus ventricosus</name>
    <name type="common">Orbweaver spider</name>
    <name type="synonym">Epeira ventricosa</name>
    <dbReference type="NCBI Taxonomy" id="182803"/>
    <lineage>
        <taxon>Eukaryota</taxon>
        <taxon>Metazoa</taxon>
        <taxon>Ecdysozoa</taxon>
        <taxon>Arthropoda</taxon>
        <taxon>Chelicerata</taxon>
        <taxon>Arachnida</taxon>
        <taxon>Araneae</taxon>
        <taxon>Araneomorphae</taxon>
        <taxon>Entelegynae</taxon>
        <taxon>Araneoidea</taxon>
        <taxon>Araneidae</taxon>
        <taxon>Araneus</taxon>
    </lineage>
</organism>
<dbReference type="EMBL" id="BGPR01042627">
    <property type="protein sequence ID" value="GBO19100.1"/>
    <property type="molecule type" value="Genomic_DNA"/>
</dbReference>
<dbReference type="Proteomes" id="UP000499080">
    <property type="component" value="Unassembled WGS sequence"/>
</dbReference>
<gene>
    <name evidence="2" type="ORF">AVEN_205916_1</name>
</gene>
<sequence>MSALCIESCFQFLAPSYIINEFPSPFRYINFITLGRIKLRKLSNLPAQLSSSASDCGSKLRGSSQNSPSVASKRDVNKTKSHLQSSSRSLDVPVLPCQSHLFHNLETSTHMLIWLDHNYHKILTAIEELFFR</sequence>